<evidence type="ECO:0000256" key="5">
    <source>
        <dbReference type="ARBA" id="ARBA00023136"/>
    </source>
</evidence>
<keyword evidence="3" id="KW-0997">Cell inner membrane</keyword>
<keyword evidence="2" id="KW-1003">Cell membrane</keyword>
<evidence type="ECO:0000313" key="9">
    <source>
        <dbReference type="Proteomes" id="UP001055093"/>
    </source>
</evidence>
<keyword evidence="7" id="KW-1133">Transmembrane helix</keyword>
<evidence type="ECO:0000256" key="6">
    <source>
        <dbReference type="ARBA" id="ARBA00023315"/>
    </source>
</evidence>
<feature type="transmembrane region" description="Helical" evidence="7">
    <location>
        <begin position="115"/>
        <end position="136"/>
    </location>
</feature>
<evidence type="ECO:0000256" key="2">
    <source>
        <dbReference type="ARBA" id="ARBA00022475"/>
    </source>
</evidence>
<dbReference type="RefSeq" id="WP_137829813.1">
    <property type="nucleotide sequence ID" value="NZ_BPRE01000021.1"/>
</dbReference>
<accession>A0ABQ4V0T7</accession>
<reference evidence="8" key="1">
    <citation type="journal article" date="2021" name="Front. Microbiol.">
        <title>Comprehensive Comparative Genomics and Phenotyping of Methylobacterium Species.</title>
        <authorList>
            <person name="Alessa O."/>
            <person name="Ogura Y."/>
            <person name="Fujitani Y."/>
            <person name="Takami H."/>
            <person name="Hayashi T."/>
            <person name="Sahin N."/>
            <person name="Tani A."/>
        </authorList>
    </citation>
    <scope>NUCLEOTIDE SEQUENCE</scope>
    <source>
        <strain evidence="8">DSM 14458</strain>
    </source>
</reference>
<protein>
    <recommendedName>
        <fullName evidence="10">Lipid A biosynthesis acyltransferase</fullName>
    </recommendedName>
</protein>
<proteinExistence type="predicted"/>
<dbReference type="EMBL" id="BPRE01000021">
    <property type="protein sequence ID" value="GJE78206.1"/>
    <property type="molecule type" value="Genomic_DNA"/>
</dbReference>
<dbReference type="Pfam" id="PF03279">
    <property type="entry name" value="Lip_A_acyltrans"/>
    <property type="match status" value="1"/>
</dbReference>
<organism evidence="8 9">
    <name type="scientific">Methylorubrum suomiense</name>
    <dbReference type="NCBI Taxonomy" id="144191"/>
    <lineage>
        <taxon>Bacteria</taxon>
        <taxon>Pseudomonadati</taxon>
        <taxon>Pseudomonadota</taxon>
        <taxon>Alphaproteobacteria</taxon>
        <taxon>Hyphomicrobiales</taxon>
        <taxon>Methylobacteriaceae</taxon>
        <taxon>Methylorubrum</taxon>
    </lineage>
</organism>
<evidence type="ECO:0000256" key="1">
    <source>
        <dbReference type="ARBA" id="ARBA00004533"/>
    </source>
</evidence>
<keyword evidence="5 7" id="KW-0472">Membrane</keyword>
<dbReference type="Proteomes" id="UP001055093">
    <property type="component" value="Unassembled WGS sequence"/>
</dbReference>
<sequence length="312" mass="34801">MIEVTRKQAFVAGLPLPARRRVLRASWRARRILPGTLQGSGRMGIDTVLERTLRVSRADSLRLDAEAVFSDNLVELEWLALLNRSHDDIRDDLRHVRIPDQGLIERVAASGRPVILAPLHMGCFALPFAGLIHAVFRGRRMLILRAREDHAIDTQVMQRINEAGVEMRFLNVRHKQDFIDAIRFARSGSVIVSFLDLPASYGVAADTTLFGRPARLAMGIDGLARLTEGTVLPLCVTSDVQGDTVHVGQPFEVADNSVETKRRVTEDVRRHIEASVLRAPQQWYMWPRLDEFLSDAPDPVHDRSAGESGAAA</sequence>
<dbReference type="InterPro" id="IPR004960">
    <property type="entry name" value="LipA_acyltrans"/>
</dbReference>
<comment type="subcellular location">
    <subcellularLocation>
        <location evidence="1">Cell inner membrane</location>
    </subcellularLocation>
</comment>
<reference evidence="8" key="2">
    <citation type="submission" date="2021-08" db="EMBL/GenBank/DDBJ databases">
        <authorList>
            <person name="Tani A."/>
            <person name="Ola A."/>
            <person name="Ogura Y."/>
            <person name="Katsura K."/>
            <person name="Hayashi T."/>
        </authorList>
    </citation>
    <scope>NUCLEOTIDE SEQUENCE</scope>
    <source>
        <strain evidence="8">DSM 14458</strain>
    </source>
</reference>
<evidence type="ECO:0000313" key="8">
    <source>
        <dbReference type="EMBL" id="GJE78206.1"/>
    </source>
</evidence>
<evidence type="ECO:0008006" key="10">
    <source>
        <dbReference type="Google" id="ProtNLM"/>
    </source>
</evidence>
<name>A0ABQ4V0T7_9HYPH</name>
<keyword evidence="7" id="KW-0812">Transmembrane</keyword>
<keyword evidence="9" id="KW-1185">Reference proteome</keyword>
<comment type="caution">
    <text evidence="8">The sequence shown here is derived from an EMBL/GenBank/DDBJ whole genome shotgun (WGS) entry which is preliminary data.</text>
</comment>
<evidence type="ECO:0000256" key="4">
    <source>
        <dbReference type="ARBA" id="ARBA00022679"/>
    </source>
</evidence>
<evidence type="ECO:0000256" key="7">
    <source>
        <dbReference type="SAM" id="Phobius"/>
    </source>
</evidence>
<keyword evidence="6" id="KW-0012">Acyltransferase</keyword>
<gene>
    <name evidence="8" type="ORF">BGCPKDLD_4818</name>
</gene>
<keyword evidence="4" id="KW-0808">Transferase</keyword>
<evidence type="ECO:0000256" key="3">
    <source>
        <dbReference type="ARBA" id="ARBA00022519"/>
    </source>
</evidence>